<proteinExistence type="predicted"/>
<dbReference type="InterPro" id="IPR007138">
    <property type="entry name" value="ABM_dom"/>
</dbReference>
<feature type="domain" description="ABM" evidence="1">
    <location>
        <begin position="2"/>
        <end position="92"/>
    </location>
</feature>
<dbReference type="GO" id="GO:0004497">
    <property type="term" value="F:monooxygenase activity"/>
    <property type="evidence" value="ECO:0007669"/>
    <property type="project" value="UniProtKB-KW"/>
</dbReference>
<dbReference type="PROSITE" id="PS51725">
    <property type="entry name" value="ABM"/>
    <property type="match status" value="1"/>
</dbReference>
<gene>
    <name evidence="2" type="ORF">FVP33_11265</name>
</gene>
<dbReference type="EMBL" id="VRMG01000008">
    <property type="protein sequence ID" value="TXN29726.1"/>
    <property type="molecule type" value="Genomic_DNA"/>
</dbReference>
<protein>
    <submittedName>
        <fullName evidence="2">Antibiotic biosynthesis monooxygenase</fullName>
    </submittedName>
</protein>
<dbReference type="InterPro" id="IPR011008">
    <property type="entry name" value="Dimeric_a/b-barrel"/>
</dbReference>
<evidence type="ECO:0000313" key="3">
    <source>
        <dbReference type="Proteomes" id="UP000321379"/>
    </source>
</evidence>
<dbReference type="RefSeq" id="WP_147783770.1">
    <property type="nucleotide sequence ID" value="NZ_VRMG01000008.1"/>
</dbReference>
<comment type="caution">
    <text evidence="2">The sequence shown here is derived from an EMBL/GenBank/DDBJ whole genome shotgun (WGS) entry which is preliminary data.</text>
</comment>
<keyword evidence="3" id="KW-1185">Reference proteome</keyword>
<dbReference type="Gene3D" id="3.30.70.100">
    <property type="match status" value="1"/>
</dbReference>
<dbReference type="Proteomes" id="UP000321379">
    <property type="component" value="Unassembled WGS sequence"/>
</dbReference>
<dbReference type="SUPFAM" id="SSF54909">
    <property type="entry name" value="Dimeric alpha+beta barrel"/>
    <property type="match status" value="1"/>
</dbReference>
<sequence length="96" mass="10627">MIVEHALIPVGPGEEADFERAFAAARKLIESSPGFLGLTLSRGVEAPTTHLLIVQWENSRMVGAGFTISPAFRQWSTLLHDSYQQFPVVEHFSFIA</sequence>
<organism evidence="2 3">
    <name type="scientific">Lacisediminihabitans profunda</name>
    <dbReference type="NCBI Taxonomy" id="2594790"/>
    <lineage>
        <taxon>Bacteria</taxon>
        <taxon>Bacillati</taxon>
        <taxon>Actinomycetota</taxon>
        <taxon>Actinomycetes</taxon>
        <taxon>Micrococcales</taxon>
        <taxon>Microbacteriaceae</taxon>
        <taxon>Lacisediminihabitans</taxon>
    </lineage>
</organism>
<evidence type="ECO:0000259" key="1">
    <source>
        <dbReference type="PROSITE" id="PS51725"/>
    </source>
</evidence>
<evidence type="ECO:0000313" key="2">
    <source>
        <dbReference type="EMBL" id="TXN29726.1"/>
    </source>
</evidence>
<reference evidence="2 3" key="1">
    <citation type="submission" date="2019-08" db="EMBL/GenBank/DDBJ databases">
        <title>Bacterial whole genome sequence for Glaciihabitans sp. CHu50b-6-2.</title>
        <authorList>
            <person name="Jin L."/>
        </authorList>
    </citation>
    <scope>NUCLEOTIDE SEQUENCE [LARGE SCALE GENOMIC DNA]</scope>
    <source>
        <strain evidence="2 3">CHu50b-6-2</strain>
    </source>
</reference>
<accession>A0A5C8UMX5</accession>
<dbReference type="Pfam" id="PF03992">
    <property type="entry name" value="ABM"/>
    <property type="match status" value="1"/>
</dbReference>
<dbReference type="AlphaFoldDB" id="A0A5C8UMX5"/>
<name>A0A5C8UMX5_9MICO</name>
<keyword evidence="2" id="KW-0503">Monooxygenase</keyword>
<keyword evidence="2" id="KW-0560">Oxidoreductase</keyword>